<evidence type="ECO:0000313" key="3">
    <source>
        <dbReference type="Proteomes" id="UP000287651"/>
    </source>
</evidence>
<feature type="compositionally biased region" description="Polar residues" evidence="1">
    <location>
        <begin position="135"/>
        <end position="159"/>
    </location>
</feature>
<accession>A0A426Z4Q1</accession>
<organism evidence="2 3">
    <name type="scientific">Ensete ventricosum</name>
    <name type="common">Abyssinian banana</name>
    <name type="synonym">Musa ensete</name>
    <dbReference type="NCBI Taxonomy" id="4639"/>
    <lineage>
        <taxon>Eukaryota</taxon>
        <taxon>Viridiplantae</taxon>
        <taxon>Streptophyta</taxon>
        <taxon>Embryophyta</taxon>
        <taxon>Tracheophyta</taxon>
        <taxon>Spermatophyta</taxon>
        <taxon>Magnoliopsida</taxon>
        <taxon>Liliopsida</taxon>
        <taxon>Zingiberales</taxon>
        <taxon>Musaceae</taxon>
        <taxon>Ensete</taxon>
    </lineage>
</organism>
<protein>
    <submittedName>
        <fullName evidence="2">Uncharacterized protein</fullName>
    </submittedName>
</protein>
<name>A0A426Z4Q1_ENSVE</name>
<evidence type="ECO:0000313" key="2">
    <source>
        <dbReference type="EMBL" id="RRT58957.1"/>
    </source>
</evidence>
<comment type="caution">
    <text evidence="2">The sequence shown here is derived from an EMBL/GenBank/DDBJ whole genome shotgun (WGS) entry which is preliminary data.</text>
</comment>
<evidence type="ECO:0000256" key="1">
    <source>
        <dbReference type="SAM" id="MobiDB-lite"/>
    </source>
</evidence>
<feature type="region of interest" description="Disordered" evidence="1">
    <location>
        <begin position="127"/>
        <end position="159"/>
    </location>
</feature>
<dbReference type="Proteomes" id="UP000287651">
    <property type="component" value="Unassembled WGS sequence"/>
</dbReference>
<dbReference type="AlphaFoldDB" id="A0A426Z4Q1"/>
<reference evidence="2 3" key="1">
    <citation type="journal article" date="2014" name="Agronomy (Basel)">
        <title>A Draft Genome Sequence for Ensete ventricosum, the Drought-Tolerant Tree Against Hunger.</title>
        <authorList>
            <person name="Harrison J."/>
            <person name="Moore K.A."/>
            <person name="Paszkiewicz K."/>
            <person name="Jones T."/>
            <person name="Grant M."/>
            <person name="Ambacheew D."/>
            <person name="Muzemil S."/>
            <person name="Studholme D.J."/>
        </authorList>
    </citation>
    <scope>NUCLEOTIDE SEQUENCE [LARGE SCALE GENOMIC DNA]</scope>
</reference>
<sequence>MGSHTIMVSRKNLMVINFTQSRVLIDFSCSVSKIHNSGHSQRINPWEVVRAWFHEKKIILAFYNILAHGKSYELGFMKKRDGHKLCAKCGKGGGSFYTRQLAIFRARDAMDARGQMRYSASHTAPLFQQDAPPLGSSQRPPLVATQRNAPLQQPRVPSQ</sequence>
<proteinExistence type="predicted"/>
<dbReference type="EMBL" id="AMZH03008434">
    <property type="protein sequence ID" value="RRT58957.1"/>
    <property type="molecule type" value="Genomic_DNA"/>
</dbReference>
<gene>
    <name evidence="2" type="ORF">B296_00007807</name>
</gene>